<name>A0A1V9X834_9ACAR</name>
<evidence type="ECO:0000256" key="2">
    <source>
        <dbReference type="SAM" id="MobiDB-lite"/>
    </source>
</evidence>
<sequence>MLAPSHNIALLPCVLLFLVGACADLITHGDELSGNDELVVDGDDVVVLNDEGYDLDTAESSPVVQLQEPGDVKRPSTWITERVVIASTAQEPSTPQVTTSSTPITAQKPTIPPATAASRESPSVPVSTASSSFTEELVSTTSASIPSNLRPADEPSNSEVQPPQAGCGVSALASEEDPDFRIVGGRASERGAWPWQVSLRLRHPSAGKLGHWCGGAIVNRRWIVTAAHCIIK</sequence>
<dbReference type="InParanoid" id="A0A1V9X834"/>
<feature type="domain" description="Peptidase S1" evidence="4">
    <location>
        <begin position="182"/>
        <end position="232"/>
    </location>
</feature>
<dbReference type="PANTHER" id="PTHR24252">
    <property type="entry name" value="ACROSIN-RELATED"/>
    <property type="match status" value="1"/>
</dbReference>
<feature type="chain" id="PRO_5012461334" evidence="3">
    <location>
        <begin position="24"/>
        <end position="232"/>
    </location>
</feature>
<keyword evidence="6" id="KW-1185">Reference proteome</keyword>
<comment type="caution">
    <text evidence="5">The sequence shown here is derived from an EMBL/GenBank/DDBJ whole genome shotgun (WGS) entry which is preliminary data.</text>
</comment>
<organism evidence="5 6">
    <name type="scientific">Tropilaelaps mercedesae</name>
    <dbReference type="NCBI Taxonomy" id="418985"/>
    <lineage>
        <taxon>Eukaryota</taxon>
        <taxon>Metazoa</taxon>
        <taxon>Ecdysozoa</taxon>
        <taxon>Arthropoda</taxon>
        <taxon>Chelicerata</taxon>
        <taxon>Arachnida</taxon>
        <taxon>Acari</taxon>
        <taxon>Parasitiformes</taxon>
        <taxon>Mesostigmata</taxon>
        <taxon>Gamasina</taxon>
        <taxon>Dermanyssoidea</taxon>
        <taxon>Laelapidae</taxon>
        <taxon>Tropilaelaps</taxon>
    </lineage>
</organism>
<feature type="region of interest" description="Disordered" evidence="2">
    <location>
        <begin position="85"/>
        <end position="170"/>
    </location>
</feature>
<dbReference type="InterPro" id="IPR009003">
    <property type="entry name" value="Peptidase_S1_PA"/>
</dbReference>
<feature type="signal peptide" evidence="3">
    <location>
        <begin position="1"/>
        <end position="23"/>
    </location>
</feature>
<evidence type="ECO:0000256" key="3">
    <source>
        <dbReference type="SAM" id="SignalP"/>
    </source>
</evidence>
<dbReference type="InterPro" id="IPR043504">
    <property type="entry name" value="Peptidase_S1_PA_chymotrypsin"/>
</dbReference>
<dbReference type="PROSITE" id="PS00134">
    <property type="entry name" value="TRYPSIN_HIS"/>
    <property type="match status" value="1"/>
</dbReference>
<keyword evidence="3" id="KW-0732">Signal</keyword>
<dbReference type="PANTHER" id="PTHR24252:SF7">
    <property type="entry name" value="HYALIN"/>
    <property type="match status" value="1"/>
</dbReference>
<dbReference type="PROSITE" id="PS50240">
    <property type="entry name" value="TRYPSIN_DOM"/>
    <property type="match status" value="1"/>
</dbReference>
<keyword evidence="1" id="KW-1015">Disulfide bond</keyword>
<dbReference type="SUPFAM" id="SSF50494">
    <property type="entry name" value="Trypsin-like serine proteases"/>
    <property type="match status" value="1"/>
</dbReference>
<dbReference type="GO" id="GO:0004252">
    <property type="term" value="F:serine-type endopeptidase activity"/>
    <property type="evidence" value="ECO:0007669"/>
    <property type="project" value="InterPro"/>
</dbReference>
<dbReference type="STRING" id="418985.A0A1V9X834"/>
<dbReference type="OrthoDB" id="6510126at2759"/>
<evidence type="ECO:0000313" key="5">
    <source>
        <dbReference type="EMBL" id="OQR69452.1"/>
    </source>
</evidence>
<feature type="compositionally biased region" description="Low complexity" evidence="2">
    <location>
        <begin position="121"/>
        <end position="132"/>
    </location>
</feature>
<feature type="compositionally biased region" description="Low complexity" evidence="2">
    <location>
        <begin position="92"/>
        <end position="105"/>
    </location>
</feature>
<feature type="compositionally biased region" description="Polar residues" evidence="2">
    <location>
        <begin position="133"/>
        <end position="147"/>
    </location>
</feature>
<accession>A0A1V9X834</accession>
<dbReference type="InterPro" id="IPR018114">
    <property type="entry name" value="TRYPSIN_HIS"/>
</dbReference>
<evidence type="ECO:0000259" key="4">
    <source>
        <dbReference type="PROSITE" id="PS50240"/>
    </source>
</evidence>
<evidence type="ECO:0000313" key="6">
    <source>
        <dbReference type="Proteomes" id="UP000192247"/>
    </source>
</evidence>
<dbReference type="AlphaFoldDB" id="A0A1V9X834"/>
<protein>
    <submittedName>
        <fullName evidence="5">Testisin-like</fullName>
    </submittedName>
</protein>
<dbReference type="Gene3D" id="2.40.10.10">
    <property type="entry name" value="Trypsin-like serine proteases"/>
    <property type="match status" value="1"/>
</dbReference>
<dbReference type="Pfam" id="PF00089">
    <property type="entry name" value="Trypsin"/>
    <property type="match status" value="1"/>
</dbReference>
<dbReference type="InterPro" id="IPR001254">
    <property type="entry name" value="Trypsin_dom"/>
</dbReference>
<dbReference type="GO" id="GO:0006508">
    <property type="term" value="P:proteolysis"/>
    <property type="evidence" value="ECO:0007669"/>
    <property type="project" value="InterPro"/>
</dbReference>
<dbReference type="Proteomes" id="UP000192247">
    <property type="component" value="Unassembled WGS sequence"/>
</dbReference>
<evidence type="ECO:0000256" key="1">
    <source>
        <dbReference type="ARBA" id="ARBA00023157"/>
    </source>
</evidence>
<gene>
    <name evidence="5" type="ORF">BIW11_12248</name>
</gene>
<reference evidence="5 6" key="1">
    <citation type="journal article" date="2017" name="Gigascience">
        <title>Draft genome of the honey bee ectoparasitic mite, Tropilaelaps mercedesae, is shaped by the parasitic life history.</title>
        <authorList>
            <person name="Dong X."/>
            <person name="Armstrong S.D."/>
            <person name="Xia D."/>
            <person name="Makepeace B.L."/>
            <person name="Darby A.C."/>
            <person name="Kadowaki T."/>
        </authorList>
    </citation>
    <scope>NUCLEOTIDE SEQUENCE [LARGE SCALE GENOMIC DNA]</scope>
    <source>
        <strain evidence="5">Wuxi-XJTLU</strain>
    </source>
</reference>
<dbReference type="EMBL" id="MNPL01020991">
    <property type="protein sequence ID" value="OQR69452.1"/>
    <property type="molecule type" value="Genomic_DNA"/>
</dbReference>
<proteinExistence type="predicted"/>